<evidence type="ECO:0000313" key="3">
    <source>
        <dbReference type="Proteomes" id="UP000294593"/>
    </source>
</evidence>
<dbReference type="Pfam" id="PF11445">
    <property type="entry name" value="DUF2894"/>
    <property type="match status" value="1"/>
</dbReference>
<protein>
    <submittedName>
        <fullName evidence="2">DUF2894 family protein</fullName>
    </submittedName>
</protein>
<evidence type="ECO:0000256" key="1">
    <source>
        <dbReference type="SAM" id="MobiDB-lite"/>
    </source>
</evidence>
<dbReference type="OrthoDB" id="6025757at2"/>
<evidence type="ECO:0000313" key="2">
    <source>
        <dbReference type="EMBL" id="TDP85730.1"/>
    </source>
</evidence>
<dbReference type="InterPro" id="IPR021549">
    <property type="entry name" value="DUF2894"/>
</dbReference>
<organism evidence="2 3">
    <name type="scientific">Aquabacterium commune</name>
    <dbReference type="NCBI Taxonomy" id="70586"/>
    <lineage>
        <taxon>Bacteria</taxon>
        <taxon>Pseudomonadati</taxon>
        <taxon>Pseudomonadota</taxon>
        <taxon>Betaproteobacteria</taxon>
        <taxon>Burkholderiales</taxon>
        <taxon>Aquabacterium</taxon>
    </lineage>
</organism>
<reference evidence="2 3" key="1">
    <citation type="submission" date="2019-03" db="EMBL/GenBank/DDBJ databases">
        <title>Genomic Encyclopedia of Type Strains, Phase IV (KMG-IV): sequencing the most valuable type-strain genomes for metagenomic binning, comparative biology and taxonomic classification.</title>
        <authorList>
            <person name="Goeker M."/>
        </authorList>
    </citation>
    <scope>NUCLEOTIDE SEQUENCE [LARGE SCALE GENOMIC DNA]</scope>
    <source>
        <strain evidence="2 3">DSM 11901</strain>
    </source>
</reference>
<dbReference type="EMBL" id="SNXW01000002">
    <property type="protein sequence ID" value="TDP85730.1"/>
    <property type="molecule type" value="Genomic_DNA"/>
</dbReference>
<accession>A0A4R6RHB5</accession>
<name>A0A4R6RHB5_9BURK</name>
<dbReference type="RefSeq" id="WP_133606640.1">
    <property type="nucleotide sequence ID" value="NZ_SNXW01000002.1"/>
</dbReference>
<gene>
    <name evidence="2" type="ORF">EV672_10279</name>
</gene>
<keyword evidence="3" id="KW-1185">Reference proteome</keyword>
<sequence length="207" mass="21641">MSDSDFNAALASLQASGAAQRDPIGFQHMVLMAQRLQAQPGAVQRILAGRLREALARSEARASEAAAAPASSPSPSPSPSPATSGPLAELHRHIQAVSQAPATHAAASVRPAHGGTARPELKSLDRFRGTWAKVAADAQVDKALARAPENAGPLNSHLLVLRSLAALRELSPEHLHGVLAQLDALLWLEQATQKPTASPARRTGTKK</sequence>
<proteinExistence type="predicted"/>
<dbReference type="Proteomes" id="UP000294593">
    <property type="component" value="Unassembled WGS sequence"/>
</dbReference>
<comment type="caution">
    <text evidence="2">The sequence shown here is derived from an EMBL/GenBank/DDBJ whole genome shotgun (WGS) entry which is preliminary data.</text>
</comment>
<dbReference type="AlphaFoldDB" id="A0A4R6RHB5"/>
<feature type="region of interest" description="Disordered" evidence="1">
    <location>
        <begin position="60"/>
        <end position="120"/>
    </location>
</feature>